<reference evidence="2 3" key="1">
    <citation type="journal article" date="2019" name="Int. J. Syst. Evol. Microbiol.">
        <title>The Global Catalogue of Microorganisms (GCM) 10K type strain sequencing project: providing services to taxonomists for standard genome sequencing and annotation.</title>
        <authorList>
            <consortium name="The Broad Institute Genomics Platform"/>
            <consortium name="The Broad Institute Genome Sequencing Center for Infectious Disease"/>
            <person name="Wu L."/>
            <person name="Ma J."/>
        </authorList>
    </citation>
    <scope>NUCLEOTIDE SEQUENCE [LARGE SCALE GENOMIC DNA]</scope>
    <source>
        <strain evidence="2 3">DT85</strain>
    </source>
</reference>
<proteinExistence type="predicted"/>
<dbReference type="RefSeq" id="WP_276234677.1">
    <property type="nucleotide sequence ID" value="NZ_CP119802.1"/>
</dbReference>
<sequence length="71" mass="7274">MGRFETVALAVFVLLVVAVGAVGAAGVAAELNGSWESLLAFERFTRRSVDIVLALAGVGVAAAFLVVARAR</sequence>
<keyword evidence="1" id="KW-0472">Membrane</keyword>
<keyword evidence="1" id="KW-0812">Transmembrane</keyword>
<evidence type="ECO:0008006" key="4">
    <source>
        <dbReference type="Google" id="ProtNLM"/>
    </source>
</evidence>
<keyword evidence="1" id="KW-1133">Transmembrane helix</keyword>
<dbReference type="GeneID" id="79268244"/>
<dbReference type="AlphaFoldDB" id="A0ABD5ZTJ0"/>
<name>A0ABD5ZTJ0_9EURY</name>
<organism evidence="2 3">
    <name type="scientific">Halosegnis marinus</name>
    <dbReference type="NCBI Taxonomy" id="3034023"/>
    <lineage>
        <taxon>Archaea</taxon>
        <taxon>Methanobacteriati</taxon>
        <taxon>Methanobacteriota</taxon>
        <taxon>Stenosarchaea group</taxon>
        <taxon>Halobacteria</taxon>
        <taxon>Halobacteriales</taxon>
        <taxon>Natronomonadaceae</taxon>
        <taxon>Halosegnis</taxon>
    </lineage>
</organism>
<evidence type="ECO:0000256" key="1">
    <source>
        <dbReference type="SAM" id="Phobius"/>
    </source>
</evidence>
<comment type="caution">
    <text evidence="2">The sequence shown here is derived from an EMBL/GenBank/DDBJ whole genome shotgun (WGS) entry which is preliminary data.</text>
</comment>
<feature type="transmembrane region" description="Helical" evidence="1">
    <location>
        <begin position="48"/>
        <end position="68"/>
    </location>
</feature>
<dbReference type="EMBL" id="JBHTAP010000001">
    <property type="protein sequence ID" value="MFC7236518.1"/>
    <property type="molecule type" value="Genomic_DNA"/>
</dbReference>
<evidence type="ECO:0000313" key="2">
    <source>
        <dbReference type="EMBL" id="MFC7236518.1"/>
    </source>
</evidence>
<dbReference type="Proteomes" id="UP001596398">
    <property type="component" value="Unassembled WGS sequence"/>
</dbReference>
<gene>
    <name evidence="2" type="ORF">ACFQJ4_14490</name>
</gene>
<keyword evidence="3" id="KW-1185">Reference proteome</keyword>
<protein>
    <recommendedName>
        <fullName evidence="4">Heme biosynthesis protein HemY</fullName>
    </recommendedName>
</protein>
<accession>A0ABD5ZTJ0</accession>
<evidence type="ECO:0000313" key="3">
    <source>
        <dbReference type="Proteomes" id="UP001596398"/>
    </source>
</evidence>